<dbReference type="STRING" id="1830138.SAMN05443507_12918"/>
<evidence type="ECO:0000313" key="2">
    <source>
        <dbReference type="Proteomes" id="UP000184016"/>
    </source>
</evidence>
<reference evidence="2" key="1">
    <citation type="submission" date="2016-11" db="EMBL/GenBank/DDBJ databases">
        <authorList>
            <person name="Varghese N."/>
            <person name="Submissions S."/>
        </authorList>
    </citation>
    <scope>NUCLEOTIDE SEQUENCE [LARGE SCALE GENOMIC DNA]</scope>
    <source>
        <strain evidence="2">USBA-503</strain>
    </source>
</reference>
<protein>
    <submittedName>
        <fullName evidence="1">Uncharacterized protein</fullName>
    </submittedName>
</protein>
<accession>A0A1M6WRI1</accession>
<dbReference type="RefSeq" id="WP_165612030.1">
    <property type="nucleotide sequence ID" value="NZ_FRAF01000029.1"/>
</dbReference>
<evidence type="ECO:0000313" key="1">
    <source>
        <dbReference type="EMBL" id="SHK96328.1"/>
    </source>
</evidence>
<proteinExistence type="predicted"/>
<dbReference type="AlphaFoldDB" id="A0A1M6WRI1"/>
<name>A0A1M6WRI1_9BACL</name>
<gene>
    <name evidence="1" type="ORF">SAMN05443507_12918</name>
</gene>
<sequence length="46" mass="5353">MDHAWVWIVEALSDADFVYRTDFLDITLKDVWFPNIEESHTNALGA</sequence>
<keyword evidence="2" id="KW-1185">Reference proteome</keyword>
<dbReference type="EMBL" id="FRAF01000029">
    <property type="protein sequence ID" value="SHK96328.1"/>
    <property type="molecule type" value="Genomic_DNA"/>
</dbReference>
<dbReference type="Proteomes" id="UP000184016">
    <property type="component" value="Unassembled WGS sequence"/>
</dbReference>
<organism evidence="1 2">
    <name type="scientific">Alicyclobacillus tolerans</name>
    <dbReference type="NCBI Taxonomy" id="90970"/>
    <lineage>
        <taxon>Bacteria</taxon>
        <taxon>Bacillati</taxon>
        <taxon>Bacillota</taxon>
        <taxon>Bacilli</taxon>
        <taxon>Bacillales</taxon>
        <taxon>Alicyclobacillaceae</taxon>
        <taxon>Alicyclobacillus</taxon>
    </lineage>
</organism>